<evidence type="ECO:0000313" key="4">
    <source>
        <dbReference type="Proteomes" id="UP000076722"/>
    </source>
</evidence>
<accession>A0A164ZYZ0</accession>
<feature type="compositionally biased region" description="Basic and acidic residues" evidence="1">
    <location>
        <begin position="234"/>
        <end position="251"/>
    </location>
</feature>
<keyword evidence="4" id="KW-1185">Reference proteome</keyword>
<gene>
    <name evidence="3" type="ORF">SISNIDRAFT_462266</name>
</gene>
<evidence type="ECO:0000256" key="1">
    <source>
        <dbReference type="SAM" id="MobiDB-lite"/>
    </source>
</evidence>
<evidence type="ECO:0000313" key="3">
    <source>
        <dbReference type="EMBL" id="KZS98255.1"/>
    </source>
</evidence>
<proteinExistence type="predicted"/>
<organism evidence="3 4">
    <name type="scientific">Sistotremastrum niveocremeum HHB9708</name>
    <dbReference type="NCBI Taxonomy" id="1314777"/>
    <lineage>
        <taxon>Eukaryota</taxon>
        <taxon>Fungi</taxon>
        <taxon>Dikarya</taxon>
        <taxon>Basidiomycota</taxon>
        <taxon>Agaricomycotina</taxon>
        <taxon>Agaricomycetes</taxon>
        <taxon>Sistotremastrales</taxon>
        <taxon>Sistotremastraceae</taxon>
        <taxon>Sertulicium</taxon>
        <taxon>Sertulicium niveocremeum</taxon>
    </lineage>
</organism>
<dbReference type="STRING" id="1314777.A0A164ZYZ0"/>
<dbReference type="OrthoDB" id="3241054at2759"/>
<feature type="region of interest" description="Disordered" evidence="1">
    <location>
        <begin position="166"/>
        <end position="346"/>
    </location>
</feature>
<dbReference type="Proteomes" id="UP000076722">
    <property type="component" value="Unassembled WGS sequence"/>
</dbReference>
<feature type="chain" id="PRO_5007855086" evidence="2">
    <location>
        <begin position="22"/>
        <end position="346"/>
    </location>
</feature>
<feature type="compositionally biased region" description="Basic and acidic residues" evidence="1">
    <location>
        <begin position="212"/>
        <end position="223"/>
    </location>
</feature>
<feature type="compositionally biased region" description="Basic and acidic residues" evidence="1">
    <location>
        <begin position="298"/>
        <end position="311"/>
    </location>
</feature>
<dbReference type="EMBL" id="KV419395">
    <property type="protein sequence ID" value="KZS98255.1"/>
    <property type="molecule type" value="Genomic_DNA"/>
</dbReference>
<feature type="compositionally biased region" description="Polar residues" evidence="1">
    <location>
        <begin position="253"/>
        <end position="262"/>
    </location>
</feature>
<sequence length="346" mass="34380">MLSSFLPVVTLALSLALHVKGHALITPALGVTGTPERNDATGFNAKNPCGKANIATDLVASNSVAANAQGQFTVKVVNFNGGVDGSRKIKTAQVDPTGEGKTFTPMTIITNGLESPTSDGESDVTVALPPGTVCSGGATKNLCLASFVTDGNFGNCVGVTNGGAAAPAAAGGAAGGAGAADATTTSSAAPAASSPAEANNATGGNAAAKPADANKDKGGDADGKKKKKKKHGHGKDGKGKDGEKGKADKKTGSGTADQNGQGTAQTEDATATSTTSSAAAAASTPATGDDATTAAQRRYLDETLMRRENPLHKSGKMKSRAPGKPKNGKKHRKGTGKQRQDKKKTN</sequence>
<feature type="compositionally biased region" description="Basic residues" evidence="1">
    <location>
        <begin position="313"/>
        <end position="346"/>
    </location>
</feature>
<feature type="compositionally biased region" description="Low complexity" evidence="1">
    <location>
        <begin position="263"/>
        <end position="295"/>
    </location>
</feature>
<name>A0A164ZYZ0_9AGAM</name>
<feature type="compositionally biased region" description="Low complexity" evidence="1">
    <location>
        <begin position="179"/>
        <end position="211"/>
    </location>
</feature>
<feature type="compositionally biased region" description="Basic residues" evidence="1">
    <location>
        <begin position="224"/>
        <end position="233"/>
    </location>
</feature>
<keyword evidence="2" id="KW-0732">Signal</keyword>
<feature type="signal peptide" evidence="2">
    <location>
        <begin position="1"/>
        <end position="21"/>
    </location>
</feature>
<protein>
    <submittedName>
        <fullName evidence="3">Uncharacterized protein</fullName>
    </submittedName>
</protein>
<reference evidence="3 4" key="1">
    <citation type="journal article" date="2016" name="Mol. Biol. Evol.">
        <title>Comparative Genomics of Early-Diverging Mushroom-Forming Fungi Provides Insights into the Origins of Lignocellulose Decay Capabilities.</title>
        <authorList>
            <person name="Nagy L.G."/>
            <person name="Riley R."/>
            <person name="Tritt A."/>
            <person name="Adam C."/>
            <person name="Daum C."/>
            <person name="Floudas D."/>
            <person name="Sun H."/>
            <person name="Yadav J.S."/>
            <person name="Pangilinan J."/>
            <person name="Larsson K.H."/>
            <person name="Matsuura K."/>
            <person name="Barry K."/>
            <person name="Labutti K."/>
            <person name="Kuo R."/>
            <person name="Ohm R.A."/>
            <person name="Bhattacharya S.S."/>
            <person name="Shirouzu T."/>
            <person name="Yoshinaga Y."/>
            <person name="Martin F.M."/>
            <person name="Grigoriev I.V."/>
            <person name="Hibbett D.S."/>
        </authorList>
    </citation>
    <scope>NUCLEOTIDE SEQUENCE [LARGE SCALE GENOMIC DNA]</scope>
    <source>
        <strain evidence="3 4">HHB9708</strain>
    </source>
</reference>
<dbReference type="AlphaFoldDB" id="A0A164ZYZ0"/>
<evidence type="ECO:0000256" key="2">
    <source>
        <dbReference type="SAM" id="SignalP"/>
    </source>
</evidence>